<reference evidence="1" key="1">
    <citation type="journal article" date="2019" name="Sci. Rep.">
        <title>Draft genome of Tanacetum cinerariifolium, the natural source of mosquito coil.</title>
        <authorList>
            <person name="Yamashiro T."/>
            <person name="Shiraishi A."/>
            <person name="Satake H."/>
            <person name="Nakayama K."/>
        </authorList>
    </citation>
    <scope>NUCLEOTIDE SEQUENCE</scope>
</reference>
<protein>
    <submittedName>
        <fullName evidence="1">Uncharacterized protein</fullName>
    </submittedName>
</protein>
<proteinExistence type="predicted"/>
<dbReference type="EMBL" id="BKCJ010003801">
    <property type="protein sequence ID" value="GEU57266.1"/>
    <property type="molecule type" value="Genomic_DNA"/>
</dbReference>
<dbReference type="SUPFAM" id="SSF57756">
    <property type="entry name" value="Retrovirus zinc finger-like domains"/>
    <property type="match status" value="1"/>
</dbReference>
<gene>
    <name evidence="1" type="ORF">Tci_029244</name>
</gene>
<dbReference type="GO" id="GO:0008270">
    <property type="term" value="F:zinc ion binding"/>
    <property type="evidence" value="ECO:0007669"/>
    <property type="project" value="InterPro"/>
</dbReference>
<sequence length="152" mass="17108">MDQDSIHMVAASKVPMLKPGIESIISSTTAEEKAQRRLELKARRTLFMGIPNEHQLKFNTIKDAKSLTIGFDKSKVECYNFHKKGHFARECKAPRSQDTKDKESTRRIVHMETPTLAALVSCDGLGGYVWSDQAEDGLTNFAHGLLIYKLKL</sequence>
<dbReference type="Gene3D" id="4.10.60.10">
    <property type="entry name" value="Zinc finger, CCHC-type"/>
    <property type="match status" value="1"/>
</dbReference>
<dbReference type="AlphaFoldDB" id="A0A6L2L6K7"/>
<organism evidence="1">
    <name type="scientific">Tanacetum cinerariifolium</name>
    <name type="common">Dalmatian daisy</name>
    <name type="synonym">Chrysanthemum cinerariifolium</name>
    <dbReference type="NCBI Taxonomy" id="118510"/>
    <lineage>
        <taxon>Eukaryota</taxon>
        <taxon>Viridiplantae</taxon>
        <taxon>Streptophyta</taxon>
        <taxon>Embryophyta</taxon>
        <taxon>Tracheophyta</taxon>
        <taxon>Spermatophyta</taxon>
        <taxon>Magnoliopsida</taxon>
        <taxon>eudicotyledons</taxon>
        <taxon>Gunneridae</taxon>
        <taxon>Pentapetalae</taxon>
        <taxon>asterids</taxon>
        <taxon>campanulids</taxon>
        <taxon>Asterales</taxon>
        <taxon>Asteraceae</taxon>
        <taxon>Asteroideae</taxon>
        <taxon>Anthemideae</taxon>
        <taxon>Anthemidinae</taxon>
        <taxon>Tanacetum</taxon>
    </lineage>
</organism>
<accession>A0A6L2L6K7</accession>
<name>A0A6L2L6K7_TANCI</name>
<dbReference type="GO" id="GO:0003676">
    <property type="term" value="F:nucleic acid binding"/>
    <property type="evidence" value="ECO:0007669"/>
    <property type="project" value="InterPro"/>
</dbReference>
<dbReference type="InterPro" id="IPR036875">
    <property type="entry name" value="Znf_CCHC_sf"/>
</dbReference>
<comment type="caution">
    <text evidence="1">The sequence shown here is derived from an EMBL/GenBank/DDBJ whole genome shotgun (WGS) entry which is preliminary data.</text>
</comment>
<evidence type="ECO:0000313" key="1">
    <source>
        <dbReference type="EMBL" id="GEU57266.1"/>
    </source>
</evidence>